<sequence>MQTTTVWRPRGLPDLNFDILLQIISLLTLRDVAHLTRTCHALRRALAAELPREGVSLEGRHLTSFLAFTDVKHGKDRLSYFQELELPGSTHETMSSGDQAMSLKDVKRALTTILHSASNLRSLTILDLNTFSFPPKELKTTLDSFLRLRELEISGIQKKYEGILVDVLPRLHTLGLDFLEDCDPNVYLKAGQCNLCQVTLYGATLKGVSLSFPSVHTVRACPMNLPSDIDALTHIFPNAKDVVLDFLCDSSRLDLEYRKNEREHYYGVVSPPWIDSDATRRWRDRFLARPKRKADAWQDIQSLRLVGVGTDKVRWLGLTCHVPRVEVSSWRAEYNRLAAMLKELRPRCLVFHPGTLHGPRSHRLYGWVLLFALQFSPSVTRLAIVLCQRGMDVASKHGLSTVSGYLRTSSVSFLLLRLQSNLPVSKELSDELEDLRAVLSRRVHSLKVFLFQTNDDVHLGWMKKPEGWVKVTEDEGRKLVASENICPASIEPCELCERYAPHFLASRLVRKF</sequence>
<keyword evidence="2" id="KW-1185">Reference proteome</keyword>
<reference evidence="1 2" key="1">
    <citation type="journal article" date="2015" name="Sci. Rep.">
        <title>Chromosome-level genome map provides insights into diverse defense mechanisms in the medicinal fungus Ganoderma sinense.</title>
        <authorList>
            <person name="Zhu Y."/>
            <person name="Xu J."/>
            <person name="Sun C."/>
            <person name="Zhou S."/>
            <person name="Xu H."/>
            <person name="Nelson D.R."/>
            <person name="Qian J."/>
            <person name="Song J."/>
            <person name="Luo H."/>
            <person name="Xiang L."/>
            <person name="Li Y."/>
            <person name="Xu Z."/>
            <person name="Ji A."/>
            <person name="Wang L."/>
            <person name="Lu S."/>
            <person name="Hayward A."/>
            <person name="Sun W."/>
            <person name="Li X."/>
            <person name="Schwartz D.C."/>
            <person name="Wang Y."/>
            <person name="Chen S."/>
        </authorList>
    </citation>
    <scope>NUCLEOTIDE SEQUENCE [LARGE SCALE GENOMIC DNA]</scope>
    <source>
        <strain evidence="1 2">ZZ0214-1</strain>
    </source>
</reference>
<name>A0A2G8RMM7_9APHY</name>
<dbReference type="SUPFAM" id="SSF81383">
    <property type="entry name" value="F-box domain"/>
    <property type="match status" value="1"/>
</dbReference>
<dbReference type="OrthoDB" id="2760611at2759"/>
<gene>
    <name evidence="1" type="ORF">GSI_15453</name>
</gene>
<dbReference type="InterPro" id="IPR032675">
    <property type="entry name" value="LRR_dom_sf"/>
</dbReference>
<dbReference type="Gene3D" id="3.80.10.10">
    <property type="entry name" value="Ribonuclease Inhibitor"/>
    <property type="match status" value="1"/>
</dbReference>
<dbReference type="AlphaFoldDB" id="A0A2G8RMM7"/>
<comment type="caution">
    <text evidence="1">The sequence shown here is derived from an EMBL/GenBank/DDBJ whole genome shotgun (WGS) entry which is preliminary data.</text>
</comment>
<evidence type="ECO:0008006" key="3">
    <source>
        <dbReference type="Google" id="ProtNLM"/>
    </source>
</evidence>
<evidence type="ECO:0000313" key="2">
    <source>
        <dbReference type="Proteomes" id="UP000230002"/>
    </source>
</evidence>
<dbReference type="InterPro" id="IPR036047">
    <property type="entry name" value="F-box-like_dom_sf"/>
</dbReference>
<dbReference type="CDD" id="cd09917">
    <property type="entry name" value="F-box_SF"/>
    <property type="match status" value="1"/>
</dbReference>
<accession>A0A2G8RMM7</accession>
<dbReference type="Proteomes" id="UP000230002">
    <property type="component" value="Unassembled WGS sequence"/>
</dbReference>
<dbReference type="EMBL" id="AYKW01000069">
    <property type="protein sequence ID" value="PIL22759.1"/>
    <property type="molecule type" value="Genomic_DNA"/>
</dbReference>
<evidence type="ECO:0000313" key="1">
    <source>
        <dbReference type="EMBL" id="PIL22759.1"/>
    </source>
</evidence>
<organism evidence="1 2">
    <name type="scientific">Ganoderma sinense ZZ0214-1</name>
    <dbReference type="NCBI Taxonomy" id="1077348"/>
    <lineage>
        <taxon>Eukaryota</taxon>
        <taxon>Fungi</taxon>
        <taxon>Dikarya</taxon>
        <taxon>Basidiomycota</taxon>
        <taxon>Agaricomycotina</taxon>
        <taxon>Agaricomycetes</taxon>
        <taxon>Polyporales</taxon>
        <taxon>Polyporaceae</taxon>
        <taxon>Ganoderma</taxon>
    </lineage>
</organism>
<protein>
    <recommendedName>
        <fullName evidence="3">F-box domain-containing protein</fullName>
    </recommendedName>
</protein>
<proteinExistence type="predicted"/>